<dbReference type="Proteomes" id="UP000266841">
    <property type="component" value="Unassembled WGS sequence"/>
</dbReference>
<organism evidence="2 3">
    <name type="scientific">Thalassiosira oceanica</name>
    <name type="common">Marine diatom</name>
    <dbReference type="NCBI Taxonomy" id="159749"/>
    <lineage>
        <taxon>Eukaryota</taxon>
        <taxon>Sar</taxon>
        <taxon>Stramenopiles</taxon>
        <taxon>Ochrophyta</taxon>
        <taxon>Bacillariophyta</taxon>
        <taxon>Coscinodiscophyceae</taxon>
        <taxon>Thalassiosirophycidae</taxon>
        <taxon>Thalassiosirales</taxon>
        <taxon>Thalassiosiraceae</taxon>
        <taxon>Thalassiosira</taxon>
    </lineage>
</organism>
<feature type="compositionally biased region" description="Basic residues" evidence="1">
    <location>
        <begin position="227"/>
        <end position="240"/>
    </location>
</feature>
<reference evidence="2 3" key="1">
    <citation type="journal article" date="2012" name="Genome Biol.">
        <title>Genome and low-iron response of an oceanic diatom adapted to chronic iron limitation.</title>
        <authorList>
            <person name="Lommer M."/>
            <person name="Specht M."/>
            <person name="Roy A.S."/>
            <person name="Kraemer L."/>
            <person name="Andreson R."/>
            <person name="Gutowska M.A."/>
            <person name="Wolf J."/>
            <person name="Bergner S.V."/>
            <person name="Schilhabel M.B."/>
            <person name="Klostermeier U.C."/>
            <person name="Beiko R.G."/>
            <person name="Rosenstiel P."/>
            <person name="Hippler M."/>
            <person name="Laroche J."/>
        </authorList>
    </citation>
    <scope>NUCLEOTIDE SEQUENCE [LARGE SCALE GENOMIC DNA]</scope>
    <source>
        <strain evidence="2 3">CCMP1005</strain>
    </source>
</reference>
<feature type="region of interest" description="Disordered" evidence="1">
    <location>
        <begin position="173"/>
        <end position="445"/>
    </location>
</feature>
<feature type="compositionally biased region" description="Basic residues" evidence="1">
    <location>
        <begin position="353"/>
        <end position="365"/>
    </location>
</feature>
<name>K0TNN2_THAOC</name>
<feature type="compositionally biased region" description="Basic and acidic residues" evidence="1">
    <location>
        <begin position="312"/>
        <end position="323"/>
    </location>
</feature>
<dbReference type="AlphaFoldDB" id="K0TNN2"/>
<sequence length="460" mass="49684">MKTASAPPPHERSDWSDPAPRTAPGGGQRRRRFGPREPDHVARDVFRSCTVRDDSNPIWGGSSDANDGSGPSTFDVPLRKDDMYPALRSDGARVCLEVRLDEEMSPAESLLVGGALSTAVGAGVAASGLVGLGRQTGRAADAGREMLGLSSDRLVGRGHVDLMPLLTGLWEEDWGGGGRRRTGRRGRRRRRGDHAGRARQGNGRALEEAGREDGYARRLGAAVPPRGARRRRPSGRRRTERRRDVGEGPPPRDLRAQRHGSAEGRRRRIRVVRAPSGSWGSRVRRAPPPGPAPVAPFGRRRQGPVPAPRAHGLPDRDLGRPVGERPVLPLGAEPPRPSPPDVGLRDRAPDRPGRRRRRRPGPRGHRPGDRDREGGGVGRGPDRRGRGRAGGPDGIVGEARSRRGGDGSEGRRGGGDGRGRRGGEGERGEEPGEEGRRGRQRRGVQQWLRLGSGPLWTVVV</sequence>
<keyword evidence="3" id="KW-1185">Reference proteome</keyword>
<feature type="compositionally biased region" description="Basic and acidic residues" evidence="1">
    <location>
        <begin position="205"/>
        <end position="216"/>
    </location>
</feature>
<feature type="region of interest" description="Disordered" evidence="1">
    <location>
        <begin position="1"/>
        <end position="72"/>
    </location>
</feature>
<feature type="compositionally biased region" description="Basic and acidic residues" evidence="1">
    <location>
        <begin position="366"/>
        <end position="384"/>
    </location>
</feature>
<comment type="caution">
    <text evidence="2">The sequence shown here is derived from an EMBL/GenBank/DDBJ whole genome shotgun (WGS) entry which is preliminary data.</text>
</comment>
<feature type="compositionally biased region" description="Basic residues" evidence="1">
    <location>
        <begin position="178"/>
        <end position="192"/>
    </location>
</feature>
<feature type="compositionally biased region" description="Basic and acidic residues" evidence="1">
    <location>
        <begin position="399"/>
        <end position="437"/>
    </location>
</feature>
<feature type="compositionally biased region" description="Basic and acidic residues" evidence="1">
    <location>
        <begin position="343"/>
        <end position="352"/>
    </location>
</feature>
<evidence type="ECO:0000256" key="1">
    <source>
        <dbReference type="SAM" id="MobiDB-lite"/>
    </source>
</evidence>
<protein>
    <submittedName>
        <fullName evidence="2">Uncharacterized protein</fullName>
    </submittedName>
</protein>
<accession>K0TNN2</accession>
<feature type="compositionally biased region" description="Low complexity" evidence="1">
    <location>
        <begin position="217"/>
        <end position="226"/>
    </location>
</feature>
<feature type="compositionally biased region" description="Polar residues" evidence="1">
    <location>
        <begin position="63"/>
        <end position="72"/>
    </location>
</feature>
<proteinExistence type="predicted"/>
<feature type="compositionally biased region" description="Basic and acidic residues" evidence="1">
    <location>
        <begin position="241"/>
        <end position="264"/>
    </location>
</feature>
<evidence type="ECO:0000313" key="3">
    <source>
        <dbReference type="Proteomes" id="UP000266841"/>
    </source>
</evidence>
<feature type="compositionally biased region" description="Basic and acidic residues" evidence="1">
    <location>
        <begin position="34"/>
        <end position="55"/>
    </location>
</feature>
<gene>
    <name evidence="2" type="ORF">THAOC_00879</name>
</gene>
<dbReference type="OMA" id="LWEEDWG"/>
<evidence type="ECO:0000313" key="2">
    <source>
        <dbReference type="EMBL" id="EJK77296.1"/>
    </source>
</evidence>
<dbReference type="EMBL" id="AGNL01001055">
    <property type="protein sequence ID" value="EJK77296.1"/>
    <property type="molecule type" value="Genomic_DNA"/>
</dbReference>